<dbReference type="PANTHER" id="PTHR44103">
    <property type="entry name" value="PROPROTEIN CONVERTASE P"/>
    <property type="match status" value="1"/>
</dbReference>
<dbReference type="PROSITE" id="PS51257">
    <property type="entry name" value="PROKAR_LIPOPROTEIN"/>
    <property type="match status" value="1"/>
</dbReference>
<accession>A0A0C1ZFU0</accession>
<dbReference type="EMBL" id="JMCC02000037">
    <property type="protein sequence ID" value="KIG16524.1"/>
    <property type="molecule type" value="Genomic_DNA"/>
</dbReference>
<gene>
    <name evidence="3" type="ORF">DB30_04437</name>
</gene>
<organism evidence="3 4">
    <name type="scientific">Enhygromyxa salina</name>
    <dbReference type="NCBI Taxonomy" id="215803"/>
    <lineage>
        <taxon>Bacteria</taxon>
        <taxon>Pseudomonadati</taxon>
        <taxon>Myxococcota</taxon>
        <taxon>Polyangia</taxon>
        <taxon>Nannocystales</taxon>
        <taxon>Nannocystaceae</taxon>
        <taxon>Enhygromyxa</taxon>
    </lineage>
</organism>
<dbReference type="InterPro" id="IPR028994">
    <property type="entry name" value="Integrin_alpha_N"/>
</dbReference>
<dbReference type="PANTHER" id="PTHR44103:SF1">
    <property type="entry name" value="PROPROTEIN CONVERTASE P"/>
    <property type="match status" value="1"/>
</dbReference>
<protein>
    <submittedName>
        <fullName evidence="3">Endo-1,4-beta-xylanase A</fullName>
    </submittedName>
</protein>
<keyword evidence="3" id="KW-0326">Glycosidase</keyword>
<comment type="caution">
    <text evidence="3">The sequence shown here is derived from an EMBL/GenBank/DDBJ whole genome shotgun (WGS) entry which is preliminary data.</text>
</comment>
<dbReference type="Gene3D" id="2.130.10.130">
    <property type="entry name" value="Integrin alpha, N-terminal"/>
    <property type="match status" value="1"/>
</dbReference>
<evidence type="ECO:0000313" key="4">
    <source>
        <dbReference type="Proteomes" id="UP000031599"/>
    </source>
</evidence>
<evidence type="ECO:0000256" key="1">
    <source>
        <dbReference type="ARBA" id="ARBA00022729"/>
    </source>
</evidence>
<keyword evidence="3" id="KW-0119">Carbohydrate metabolism</keyword>
<dbReference type="InterPro" id="IPR013517">
    <property type="entry name" value="FG-GAP"/>
</dbReference>
<feature type="region of interest" description="Disordered" evidence="2">
    <location>
        <begin position="29"/>
        <end position="101"/>
    </location>
</feature>
<keyword evidence="3" id="KW-0378">Hydrolase</keyword>
<evidence type="ECO:0000256" key="2">
    <source>
        <dbReference type="SAM" id="MobiDB-lite"/>
    </source>
</evidence>
<keyword evidence="3" id="KW-0858">Xylan degradation</keyword>
<keyword evidence="3" id="KW-0624">Polysaccharide degradation</keyword>
<proteinExistence type="predicted"/>
<feature type="compositionally biased region" description="Polar residues" evidence="2">
    <location>
        <begin position="32"/>
        <end position="50"/>
    </location>
</feature>
<dbReference type="Proteomes" id="UP000031599">
    <property type="component" value="Unassembled WGS sequence"/>
</dbReference>
<dbReference type="GO" id="GO:0045493">
    <property type="term" value="P:xylan catabolic process"/>
    <property type="evidence" value="ECO:0007669"/>
    <property type="project" value="UniProtKB-KW"/>
</dbReference>
<feature type="compositionally biased region" description="Acidic residues" evidence="2">
    <location>
        <begin position="51"/>
        <end position="77"/>
    </location>
</feature>
<sequence>MEHRGMRRFGWISWTTLLGLSLGTGCGGNSGADTNSAGADDGTTSIGSSENTEDSAADQGDGDGDPGDGDGDGDPGDGDGGTKFDMSSLPDSDDGPPIDACKVVDNMNAVGECEQSAPPDAFEPALQWSFTDEAEPYSYVTPLVANFTDDDNNGEIDLCDVPDVVLVAAANPGNPNNTGHIFLLSGDDGSLHFRIEEGVDSSFTPAIGDIDGDGLVEIVTASPTGDILAFEHTGELKWSVPADWSGGPGLRYSNSAALADVDNDGDVEIITANMFLDHLGNLVEKFPVPSGKWGATTAADLDNDEDLEIVIGHAAYHHNGDLLWMTDLEPGYPQVADLDDDGLPEVLLTNIDGLSLIEHDGQVTYQDQRPTNVGPTGTNWLRPATIHDFDGDGFPEFATSSASQYTVYEPDASIVWTAPVNDASGIAAGTAFDFLGAGAAQAMYADQDFMFIFDGDGNVLLQQSRKSGTLSEYPVVADIDNDGSAEILVVSNQHLGGGDPCIQAIKDVEDRWIQARRIWNQHSYHVSNVREDGTIPQFEVPAWEGLNTFRTNAQIEGGGLCMPPPAG</sequence>
<dbReference type="Pfam" id="PF13517">
    <property type="entry name" value="FG-GAP_3"/>
    <property type="match status" value="2"/>
</dbReference>
<dbReference type="SUPFAM" id="SSF69318">
    <property type="entry name" value="Integrin alpha N-terminal domain"/>
    <property type="match status" value="2"/>
</dbReference>
<dbReference type="GO" id="GO:0016798">
    <property type="term" value="F:hydrolase activity, acting on glycosyl bonds"/>
    <property type="evidence" value="ECO:0007669"/>
    <property type="project" value="UniProtKB-KW"/>
</dbReference>
<dbReference type="AlphaFoldDB" id="A0A0C1ZFU0"/>
<name>A0A0C1ZFU0_9BACT</name>
<evidence type="ECO:0000313" key="3">
    <source>
        <dbReference type="EMBL" id="KIG16524.1"/>
    </source>
</evidence>
<keyword evidence="1" id="KW-0732">Signal</keyword>
<reference evidence="3 4" key="1">
    <citation type="submission" date="2014-12" db="EMBL/GenBank/DDBJ databases">
        <title>Genome assembly of Enhygromyxa salina DSM 15201.</title>
        <authorList>
            <person name="Sharma G."/>
            <person name="Subramanian S."/>
        </authorList>
    </citation>
    <scope>NUCLEOTIDE SEQUENCE [LARGE SCALE GENOMIC DNA]</scope>
    <source>
        <strain evidence="3 4">DSM 15201</strain>
    </source>
</reference>